<dbReference type="Gene3D" id="1.20.1250.20">
    <property type="entry name" value="MFS general substrate transporter like domains"/>
    <property type="match status" value="1"/>
</dbReference>
<feature type="transmembrane region" description="Helical" evidence="7">
    <location>
        <begin position="15"/>
        <end position="39"/>
    </location>
</feature>
<organism evidence="9 10">
    <name type="scientific">Actinomadura verrucosospora</name>
    <dbReference type="NCBI Taxonomy" id="46165"/>
    <lineage>
        <taxon>Bacteria</taxon>
        <taxon>Bacillati</taxon>
        <taxon>Actinomycetota</taxon>
        <taxon>Actinomycetes</taxon>
        <taxon>Streptosporangiales</taxon>
        <taxon>Thermomonosporaceae</taxon>
        <taxon>Actinomadura</taxon>
    </lineage>
</organism>
<evidence type="ECO:0000256" key="2">
    <source>
        <dbReference type="ARBA" id="ARBA00022448"/>
    </source>
</evidence>
<evidence type="ECO:0000256" key="3">
    <source>
        <dbReference type="ARBA" id="ARBA00022475"/>
    </source>
</evidence>
<evidence type="ECO:0000256" key="1">
    <source>
        <dbReference type="ARBA" id="ARBA00004651"/>
    </source>
</evidence>
<evidence type="ECO:0000256" key="7">
    <source>
        <dbReference type="SAM" id="Phobius"/>
    </source>
</evidence>
<feature type="transmembrane region" description="Helical" evidence="7">
    <location>
        <begin position="267"/>
        <end position="288"/>
    </location>
</feature>
<keyword evidence="2" id="KW-0813">Transport</keyword>
<dbReference type="PANTHER" id="PTHR42718">
    <property type="entry name" value="MAJOR FACILITATOR SUPERFAMILY MULTIDRUG TRANSPORTER MFSC"/>
    <property type="match status" value="1"/>
</dbReference>
<proteinExistence type="predicted"/>
<dbReference type="GO" id="GO:0022857">
    <property type="term" value="F:transmembrane transporter activity"/>
    <property type="evidence" value="ECO:0007669"/>
    <property type="project" value="InterPro"/>
</dbReference>
<feature type="domain" description="Major facilitator superfamily (MFS) profile" evidence="8">
    <location>
        <begin position="17"/>
        <end position="451"/>
    </location>
</feature>
<keyword evidence="6 7" id="KW-0472">Membrane</keyword>
<feature type="transmembrane region" description="Helical" evidence="7">
    <location>
        <begin position="426"/>
        <end position="443"/>
    </location>
</feature>
<evidence type="ECO:0000256" key="4">
    <source>
        <dbReference type="ARBA" id="ARBA00022692"/>
    </source>
</evidence>
<dbReference type="PROSITE" id="PS50850">
    <property type="entry name" value="MFS"/>
    <property type="match status" value="1"/>
</dbReference>
<dbReference type="Proteomes" id="UP000501240">
    <property type="component" value="Chromosome"/>
</dbReference>
<name>A0A7D4A359_ACTVE</name>
<feature type="transmembrane region" description="Helical" evidence="7">
    <location>
        <begin position="141"/>
        <end position="159"/>
    </location>
</feature>
<comment type="subcellular location">
    <subcellularLocation>
        <location evidence="1">Cell membrane</location>
        <topology evidence="1">Multi-pass membrane protein</topology>
    </subcellularLocation>
</comment>
<feature type="transmembrane region" description="Helical" evidence="7">
    <location>
        <begin position="332"/>
        <end position="351"/>
    </location>
</feature>
<dbReference type="InterPro" id="IPR020846">
    <property type="entry name" value="MFS_dom"/>
</dbReference>
<evidence type="ECO:0000313" key="9">
    <source>
        <dbReference type="EMBL" id="QKG24104.1"/>
    </source>
</evidence>
<dbReference type="CDD" id="cd17321">
    <property type="entry name" value="MFS_MMR_MDR_like"/>
    <property type="match status" value="1"/>
</dbReference>
<feature type="transmembrane region" description="Helical" evidence="7">
    <location>
        <begin position="400"/>
        <end position="420"/>
    </location>
</feature>
<keyword evidence="5 7" id="KW-1133">Transmembrane helix</keyword>
<dbReference type="Pfam" id="PF07690">
    <property type="entry name" value="MFS_1"/>
    <property type="match status" value="1"/>
</dbReference>
<dbReference type="GO" id="GO:0005886">
    <property type="term" value="C:plasma membrane"/>
    <property type="evidence" value="ECO:0007669"/>
    <property type="project" value="UniProtKB-SubCell"/>
</dbReference>
<dbReference type="InterPro" id="IPR036259">
    <property type="entry name" value="MFS_trans_sf"/>
</dbReference>
<dbReference type="InterPro" id="IPR011701">
    <property type="entry name" value="MFS"/>
</dbReference>
<evidence type="ECO:0000313" key="10">
    <source>
        <dbReference type="Proteomes" id="UP000501240"/>
    </source>
</evidence>
<feature type="transmembrane region" description="Helical" evidence="7">
    <location>
        <begin position="300"/>
        <end position="320"/>
    </location>
</feature>
<feature type="transmembrane region" description="Helical" evidence="7">
    <location>
        <begin position="230"/>
        <end position="246"/>
    </location>
</feature>
<dbReference type="AlphaFoldDB" id="A0A7D4A359"/>
<dbReference type="SUPFAM" id="SSF103473">
    <property type="entry name" value="MFS general substrate transporter"/>
    <property type="match status" value="1"/>
</dbReference>
<dbReference type="PRINTS" id="PR01036">
    <property type="entry name" value="TCRTETB"/>
</dbReference>
<evidence type="ECO:0000259" key="8">
    <source>
        <dbReference type="PROSITE" id="PS50850"/>
    </source>
</evidence>
<gene>
    <name evidence="9" type="ORF">ACTIVE_5747</name>
</gene>
<dbReference type="Gene3D" id="1.20.1720.10">
    <property type="entry name" value="Multidrug resistance protein D"/>
    <property type="match status" value="1"/>
</dbReference>
<feature type="transmembrane region" description="Helical" evidence="7">
    <location>
        <begin position="51"/>
        <end position="71"/>
    </location>
</feature>
<sequence length="468" mass="47232">MCSSLEVGGMERNRWWPVIGCGLVVFMATLDTSIVAVALPAVERDFGARTAATQWAVLGYLIPLVALSLPAGRWLDRGGPRAALVLATGGFTLSSLAAGLAPHLAVLVAARVVQGAFAAVLFALIPLVSMRAVRPELAGRASALVMTLGPLGAVSGPALGGPIVQSWGWPWIFYINVPAGLLVIAIALASLDRDALGRPDRTFAGEALLLGAAATALLLALSLAAGRGPGWLLVAVAAVPALAGWWRTRASGPVRDLMRVPPAAGPVAAIMLNALVISLVEFLAPFYLQRVLHLSPTATSATVLAMPAAMVAAGPVGGLLGDRWGTARTAAAGTAVTALGVLLLVPVGSGLHASGLAWRLAIAGAGTGLFAGPGFAMLMAHAPPRLHGTAGAAQSLARQLGFALGPASATLAWAASGYAMTGMRTAFAVAAAAGLAALVALAAPRLAGRLRRGGHADAVRDHEPVRSP</sequence>
<dbReference type="EMBL" id="CP053892">
    <property type="protein sequence ID" value="QKG24104.1"/>
    <property type="molecule type" value="Genomic_DNA"/>
</dbReference>
<keyword evidence="3" id="KW-1003">Cell membrane</keyword>
<accession>A0A7D4A359</accession>
<feature type="transmembrane region" description="Helical" evidence="7">
    <location>
        <begin position="108"/>
        <end position="129"/>
    </location>
</feature>
<keyword evidence="10" id="KW-1185">Reference proteome</keyword>
<dbReference type="PANTHER" id="PTHR42718:SF46">
    <property type="entry name" value="BLR6921 PROTEIN"/>
    <property type="match status" value="1"/>
</dbReference>
<feature type="transmembrane region" description="Helical" evidence="7">
    <location>
        <begin position="171"/>
        <end position="191"/>
    </location>
</feature>
<evidence type="ECO:0000256" key="5">
    <source>
        <dbReference type="ARBA" id="ARBA00022989"/>
    </source>
</evidence>
<feature type="transmembrane region" description="Helical" evidence="7">
    <location>
        <begin position="83"/>
        <end position="102"/>
    </location>
</feature>
<feature type="transmembrane region" description="Helical" evidence="7">
    <location>
        <begin position="203"/>
        <end position="224"/>
    </location>
</feature>
<reference evidence="9 10" key="1">
    <citation type="submission" date="2020-05" db="EMBL/GenBank/DDBJ databases">
        <title>Actinomadura verrucosospora NRRL-B18236 (PFL_A860) Genome sequencing and assembly.</title>
        <authorList>
            <person name="Samborskyy M."/>
        </authorList>
    </citation>
    <scope>NUCLEOTIDE SEQUENCE [LARGE SCALE GENOMIC DNA]</scope>
    <source>
        <strain evidence="9 10">NRRL:B18236</strain>
    </source>
</reference>
<protein>
    <submittedName>
        <fullName evidence="9">EmrB/QacA family drug resistance transporter</fullName>
    </submittedName>
</protein>
<feature type="transmembrane region" description="Helical" evidence="7">
    <location>
        <begin position="357"/>
        <end position="379"/>
    </location>
</feature>
<keyword evidence="4 7" id="KW-0812">Transmembrane</keyword>
<evidence type="ECO:0000256" key="6">
    <source>
        <dbReference type="ARBA" id="ARBA00023136"/>
    </source>
</evidence>